<dbReference type="InterPro" id="IPR050075">
    <property type="entry name" value="LeuD"/>
</dbReference>
<dbReference type="AlphaFoldDB" id="A0A0H4T470"/>
<dbReference type="InterPro" id="IPR015928">
    <property type="entry name" value="Aconitase/3IPM_dehydase_swvl"/>
</dbReference>
<dbReference type="InterPro" id="IPR000573">
    <property type="entry name" value="AconitaseA/IPMdHydase_ssu_swvl"/>
</dbReference>
<dbReference type="EMBL" id="KT006970">
    <property type="protein sequence ID" value="AKQ01525.1"/>
    <property type="molecule type" value="Genomic_DNA"/>
</dbReference>
<dbReference type="UniPathway" id="UPA00048">
    <property type="reaction ID" value="UER00071"/>
</dbReference>
<dbReference type="Gene3D" id="3.20.19.10">
    <property type="entry name" value="Aconitase, domain 4"/>
    <property type="match status" value="1"/>
</dbReference>
<comment type="similarity">
    <text evidence="1 3">Belongs to the LeuD family. LeuD type 2 subfamily.</text>
</comment>
<keyword evidence="3" id="KW-0100">Branched-chain amino acid biosynthesis</keyword>
<dbReference type="InterPro" id="IPR011827">
    <property type="entry name" value="LeuD_type2/HacB/DmdB"/>
</dbReference>
<dbReference type="NCBIfam" id="TIGR02087">
    <property type="entry name" value="LEUD_arch"/>
    <property type="match status" value="1"/>
</dbReference>
<dbReference type="GO" id="GO:0003861">
    <property type="term" value="F:3-isopropylmalate dehydratase activity"/>
    <property type="evidence" value="ECO:0007669"/>
    <property type="project" value="UniProtKB-UniRule"/>
</dbReference>
<feature type="domain" description="Aconitase A/isopropylmalate dehydratase small subunit swivel" evidence="4">
    <location>
        <begin position="54"/>
        <end position="108"/>
    </location>
</feature>
<comment type="catalytic activity">
    <reaction evidence="3">
        <text>(2R,3S)-3-isopropylmalate = (2S)-2-isopropylmalate</text>
        <dbReference type="Rhea" id="RHEA:32287"/>
        <dbReference type="ChEBI" id="CHEBI:1178"/>
        <dbReference type="ChEBI" id="CHEBI:35121"/>
        <dbReference type="EC" id="4.2.1.33"/>
    </reaction>
</comment>
<keyword evidence="3" id="KW-0028">Amino-acid biosynthesis</keyword>
<proteinExistence type="inferred from homology"/>
<comment type="function">
    <text evidence="3">Catalyzes the isomerization between 2-isopropylmalate and 3-isopropylmalate, via the formation of 2-isopropylmaleate.</text>
</comment>
<evidence type="ECO:0000313" key="5">
    <source>
        <dbReference type="EMBL" id="AKQ01525.1"/>
    </source>
</evidence>
<protein>
    <recommendedName>
        <fullName evidence="3">3-isopropylmalate dehydratase small subunit</fullName>
        <ecNumber evidence="3">4.2.1.33</ecNumber>
    </recommendedName>
    <alternativeName>
        <fullName evidence="3">Alpha-IPM isomerase</fullName>
        <shortName evidence="3">IPMI</shortName>
    </alternativeName>
    <alternativeName>
        <fullName evidence="3">Isopropylmalate isomerase</fullName>
    </alternativeName>
</protein>
<dbReference type="HAMAP" id="MF_01032">
    <property type="entry name" value="LeuD_type2"/>
    <property type="match status" value="1"/>
</dbReference>
<organism evidence="5">
    <name type="scientific">uncultured delta proteobacterium Rifle_16ft_4_minimus_1997</name>
    <dbReference type="NCBI Taxonomy" id="1665176"/>
    <lineage>
        <taxon>Bacteria</taxon>
        <taxon>Deltaproteobacteria</taxon>
        <taxon>environmental samples</taxon>
    </lineage>
</organism>
<evidence type="ECO:0000256" key="2">
    <source>
        <dbReference type="ARBA" id="ARBA00023239"/>
    </source>
</evidence>
<evidence type="ECO:0000256" key="3">
    <source>
        <dbReference type="HAMAP-Rule" id="MF_01032"/>
    </source>
</evidence>
<evidence type="ECO:0000259" key="4">
    <source>
        <dbReference type="Pfam" id="PF00694"/>
    </source>
</evidence>
<sequence>MEGKIGGKVIKFGDNVNTDVIIPGRYLVSIDPQELAKHAFEPLGPEAQQRLWSSQVVVGGSNFGCGSAREQAATCLIGAGVKAVVAKSFSRVFFRNCINTGLPAVQCPEAATAAADDGEMWMELERGVIEVQGKSFRFAPYPESLKQILDAGGLIPYLAKYVLPARQPMKA</sequence>
<dbReference type="PANTHER" id="PTHR43345:SF2">
    <property type="entry name" value="3-ISOPROPYLMALATE DEHYDRATASE SMALL SUBUNIT 1"/>
    <property type="match status" value="1"/>
</dbReference>
<comment type="pathway">
    <text evidence="3">Amino-acid biosynthesis; L-leucine biosynthesis; L-leucine from 3-methyl-2-oxobutanoate: step 2/4.</text>
</comment>
<keyword evidence="2 3" id="KW-0456">Lyase</keyword>
<gene>
    <name evidence="3" type="primary">leuD</name>
</gene>
<accession>A0A0H4T470</accession>
<evidence type="ECO:0000256" key="1">
    <source>
        <dbReference type="ARBA" id="ARBA00009869"/>
    </source>
</evidence>
<dbReference type="Pfam" id="PF00694">
    <property type="entry name" value="Aconitase_C"/>
    <property type="match status" value="1"/>
</dbReference>
<name>A0A0H4T470_9DELT</name>
<reference evidence="5" key="1">
    <citation type="journal article" date="2015" name="ISME J.">
        <title>Aquifer environment selects for microbial species cohorts in sediment and groundwater.</title>
        <authorList>
            <person name="Hug L.A."/>
            <person name="Thomas B.C."/>
            <person name="Brown C.T."/>
            <person name="Frischkorn K.R."/>
            <person name="Williams K.H."/>
            <person name="Tringe S.G."/>
            <person name="Banfield J.F."/>
        </authorList>
    </citation>
    <scope>NUCLEOTIDE SEQUENCE</scope>
</reference>
<dbReference type="InterPro" id="IPR033940">
    <property type="entry name" value="IPMI_Swivel"/>
</dbReference>
<dbReference type="CDD" id="cd01577">
    <property type="entry name" value="IPMI_Swivel"/>
    <property type="match status" value="1"/>
</dbReference>
<dbReference type="EC" id="4.2.1.33" evidence="3"/>
<keyword evidence="3" id="KW-0432">Leucine biosynthesis</keyword>
<dbReference type="PANTHER" id="PTHR43345">
    <property type="entry name" value="3-ISOPROPYLMALATE DEHYDRATASE SMALL SUBUNIT 2-RELATED-RELATED"/>
    <property type="match status" value="1"/>
</dbReference>
<dbReference type="SUPFAM" id="SSF52016">
    <property type="entry name" value="LeuD/IlvD-like"/>
    <property type="match status" value="1"/>
</dbReference>
<comment type="subunit">
    <text evidence="3">Heterodimer of LeuC and LeuD.</text>
</comment>
<dbReference type="GO" id="GO:0009098">
    <property type="term" value="P:L-leucine biosynthetic process"/>
    <property type="evidence" value="ECO:0007669"/>
    <property type="project" value="UniProtKB-UniRule"/>
</dbReference>